<feature type="transmembrane region" description="Helical" evidence="1">
    <location>
        <begin position="147"/>
        <end position="166"/>
    </location>
</feature>
<accession>A0A7C8YJH0</accession>
<organism evidence="2">
    <name type="scientific">Opuntia streptacantha</name>
    <name type="common">Prickly pear cactus</name>
    <name type="synonym">Opuntia cardona</name>
    <dbReference type="NCBI Taxonomy" id="393608"/>
    <lineage>
        <taxon>Eukaryota</taxon>
        <taxon>Viridiplantae</taxon>
        <taxon>Streptophyta</taxon>
        <taxon>Embryophyta</taxon>
        <taxon>Tracheophyta</taxon>
        <taxon>Spermatophyta</taxon>
        <taxon>Magnoliopsida</taxon>
        <taxon>eudicotyledons</taxon>
        <taxon>Gunneridae</taxon>
        <taxon>Pentapetalae</taxon>
        <taxon>Caryophyllales</taxon>
        <taxon>Cactineae</taxon>
        <taxon>Cactaceae</taxon>
        <taxon>Opuntioideae</taxon>
        <taxon>Opuntia</taxon>
    </lineage>
</organism>
<feature type="transmembrane region" description="Helical" evidence="1">
    <location>
        <begin position="94"/>
        <end position="111"/>
    </location>
</feature>
<reference evidence="2" key="1">
    <citation type="journal article" date="2013" name="J. Plant Res.">
        <title>Effect of fungi and light on seed germination of three Opuntia species from semiarid lands of central Mexico.</title>
        <authorList>
            <person name="Delgado-Sanchez P."/>
            <person name="Jimenez-Bremont J.F."/>
            <person name="Guerrero-Gonzalez Mde L."/>
            <person name="Flores J."/>
        </authorList>
    </citation>
    <scope>NUCLEOTIDE SEQUENCE</scope>
    <source>
        <tissue evidence="2">Cladode</tissue>
    </source>
</reference>
<protein>
    <submittedName>
        <fullName evidence="2">Uncharacterized protein</fullName>
    </submittedName>
</protein>
<evidence type="ECO:0000313" key="2">
    <source>
        <dbReference type="EMBL" id="MBA4619450.1"/>
    </source>
</evidence>
<evidence type="ECO:0000256" key="1">
    <source>
        <dbReference type="SAM" id="Phobius"/>
    </source>
</evidence>
<proteinExistence type="predicted"/>
<feature type="transmembrane region" description="Helical" evidence="1">
    <location>
        <begin position="178"/>
        <end position="197"/>
    </location>
</feature>
<name>A0A7C8YJH0_OPUST</name>
<dbReference type="EMBL" id="GISG01025406">
    <property type="protein sequence ID" value="MBA4619450.1"/>
    <property type="molecule type" value="Transcribed_RNA"/>
</dbReference>
<keyword evidence="1" id="KW-1133">Transmembrane helix</keyword>
<sequence length="210" mass="22899">MGSIMSARPSTNGNLEMTELRNNEVSRIPGRTPGVDQDSFSTVQRILARARKIPPVVRDWVRTRTTQLKQKLEELERASDGSKTLKLQSSISKLFIAAALLIIGTVVFTPISPASRYAWMKTTEVCIQFTAVLTMMEGIYQGANRSLLARCLHLIGHVLFFEGVALGVSDFLGLSPPIMVGFLISVAVILIAAFLLASYQSISSGGRASR</sequence>
<dbReference type="AlphaFoldDB" id="A0A7C8YJH0"/>
<keyword evidence="1" id="KW-0472">Membrane</keyword>
<reference evidence="2" key="2">
    <citation type="submission" date="2020-07" db="EMBL/GenBank/DDBJ databases">
        <authorList>
            <person name="Vera ALvarez R."/>
            <person name="Arias-Moreno D.M."/>
            <person name="Jimenez-Jacinto V."/>
            <person name="Jimenez-Bremont J.F."/>
            <person name="Swaminathan K."/>
            <person name="Moose S.P."/>
            <person name="Guerrero-Gonzalez M.L."/>
            <person name="Marino-Ramirez L."/>
            <person name="Landsman D."/>
            <person name="Rodriguez-Kessler M."/>
            <person name="Delgado-Sanchez P."/>
        </authorList>
    </citation>
    <scope>NUCLEOTIDE SEQUENCE</scope>
    <source>
        <tissue evidence="2">Cladode</tissue>
    </source>
</reference>
<keyword evidence="1" id="KW-0812">Transmembrane</keyword>